<dbReference type="Proteomes" id="UP000176562">
    <property type="component" value="Chromosome"/>
</dbReference>
<evidence type="ECO:0000313" key="1">
    <source>
        <dbReference type="EMBL" id="AOZ69594.1"/>
    </source>
</evidence>
<name>A0A1D9MCI9_9RHOB</name>
<dbReference type="EMBL" id="CP017781">
    <property type="protein sequence ID" value="AOZ69594.1"/>
    <property type="molecule type" value="Genomic_DNA"/>
</dbReference>
<reference evidence="1 2" key="1">
    <citation type="submission" date="2016-10" db="EMBL/GenBank/DDBJ databases">
        <title>Rhodobacter sp. LPB0142, isolated from sea water.</title>
        <authorList>
            <person name="Kim E."/>
            <person name="Yi H."/>
        </authorList>
    </citation>
    <scope>NUCLEOTIDE SEQUENCE [LARGE SCALE GENOMIC DNA]</scope>
    <source>
        <strain evidence="1 2">LPB0142</strain>
    </source>
</reference>
<sequence>MALLDELADALAADTMAAMAELGDDRLYMDVGKVIGTSSPSLQEAFMTSCRLRLSEQRGRAYLEQVLRQRRAEAESQGE</sequence>
<dbReference type="KEGG" id="rhp:LPB142_09930"/>
<protein>
    <submittedName>
        <fullName evidence="1">Uncharacterized protein</fullName>
    </submittedName>
</protein>
<accession>A0A1D9MCI9</accession>
<keyword evidence="2" id="KW-1185">Reference proteome</keyword>
<organism evidence="1 2">
    <name type="scientific">Rhodobacter xanthinilyticus</name>
    <dbReference type="NCBI Taxonomy" id="1850250"/>
    <lineage>
        <taxon>Bacteria</taxon>
        <taxon>Pseudomonadati</taxon>
        <taxon>Pseudomonadota</taxon>
        <taxon>Alphaproteobacteria</taxon>
        <taxon>Rhodobacterales</taxon>
        <taxon>Rhodobacter group</taxon>
        <taxon>Rhodobacter</taxon>
    </lineage>
</organism>
<dbReference type="AlphaFoldDB" id="A0A1D9MCI9"/>
<evidence type="ECO:0000313" key="2">
    <source>
        <dbReference type="Proteomes" id="UP000176562"/>
    </source>
</evidence>
<dbReference type="RefSeq" id="WP_071166274.1">
    <property type="nucleotide sequence ID" value="NZ_CP017781.1"/>
</dbReference>
<proteinExistence type="predicted"/>
<gene>
    <name evidence="1" type="ORF">LPB142_09930</name>
</gene>
<dbReference type="STRING" id="1850250.LPB142_09930"/>